<keyword evidence="6 8" id="KW-1015">Disulfide bond</keyword>
<keyword evidence="4" id="KW-0560">Oxidoreductase</keyword>
<feature type="disulfide bond" evidence="8">
    <location>
        <begin position="119"/>
        <end position="182"/>
    </location>
</feature>
<evidence type="ECO:0000256" key="8">
    <source>
        <dbReference type="PIRSR" id="PIRSR000290-2"/>
    </source>
</evidence>
<dbReference type="PANTHER" id="PTHR11474">
    <property type="entry name" value="TYROSINASE FAMILY MEMBER"/>
    <property type="match status" value="1"/>
</dbReference>
<evidence type="ECO:0000313" key="13">
    <source>
        <dbReference type="Proteomes" id="UP001327560"/>
    </source>
</evidence>
<evidence type="ECO:0000313" key="12">
    <source>
        <dbReference type="EMBL" id="WOL18818.1"/>
    </source>
</evidence>
<dbReference type="PROSITE" id="PS00498">
    <property type="entry name" value="TYROSINASE_2"/>
    <property type="match status" value="1"/>
</dbReference>
<gene>
    <name evidence="12" type="ORF">Cni_G27615</name>
</gene>
<feature type="binding site" evidence="7">
    <location>
        <position position="181"/>
    </location>
    <ligand>
        <name>Cu cation</name>
        <dbReference type="ChEBI" id="CHEBI:23378"/>
        <label>A</label>
    </ligand>
</feature>
<proteinExistence type="inferred from homology"/>
<dbReference type="PANTHER" id="PTHR11474:SF76">
    <property type="entry name" value="SHKT DOMAIN-CONTAINING PROTEIN"/>
    <property type="match status" value="1"/>
</dbReference>
<keyword evidence="5 7" id="KW-0186">Copper</keyword>
<evidence type="ECO:0000259" key="10">
    <source>
        <dbReference type="PROSITE" id="PS00497"/>
    </source>
</evidence>
<evidence type="ECO:0000256" key="9">
    <source>
        <dbReference type="PIRSR" id="PIRSR000290-3"/>
    </source>
</evidence>
<keyword evidence="2 7" id="KW-0479">Metal-binding</keyword>
<evidence type="ECO:0000256" key="2">
    <source>
        <dbReference type="ARBA" id="ARBA00022723"/>
    </source>
</evidence>
<accession>A0AAQ3L592</accession>
<feature type="domain" description="Tyrosinase copper-binding" evidence="11">
    <location>
        <begin position="359"/>
        <end position="370"/>
    </location>
</feature>
<dbReference type="PIRSF" id="PIRSF000290">
    <property type="entry name" value="PPO_plant"/>
    <property type="match status" value="1"/>
</dbReference>
<sequence>MSAMAGGLVPAAISSPCNSSFACSFPNRGHLFPNPSRRSRVVHRKISCTKSDDDQEAETTAGAMIERRNVLVGIGGLCGAAAGLGMGNTALGMPVGTDLSACYPASPVPPCGSVTSITCCLPPSTKIKDFKPPPKDTPLRVRPAAHLVNDEYVAKYTEAVKRMRELPPEDPRNLMQQANVHCAYCDGAYRQLGFPDVTLQVHGSWLFFPFHRLYLYFHERILGKLIGDDTFALPFWNWDAPGGMRMPSIFNNPSSSLYDTLRDPNHLPPVTIDLDYSRSNPDNTPEDRLIFQNLCIMHRQMVSGAKKPSLFFGSPLRAGETDASAGTIETMPHNNVHAWTGTTTGCGENMGNFYSAARDPIFYCHHSNVDRLWHLWKKDPRHHEFNDSDWFESSFFFYDENADLVRVKIKDCLEPELLRYKYQDVEIPWQNKRRAPILPKKRRDDAKSRKAAVVATQFPVKLESPVSVTVKRPKVSRSKEEKEEEEEVLVIQGIEVGHGNFIKFDVLVNATETDGITPAGSELAGSFVNVPHAHREGKKRRMKLVLGITDLLEEIGADGEDSILVTIVPKAGGDKVSIGGVGIELVKS</sequence>
<dbReference type="PROSITE" id="PS00497">
    <property type="entry name" value="TYROSINASE_1"/>
    <property type="match status" value="1"/>
</dbReference>
<feature type="binding site" evidence="7">
    <location>
        <position position="202"/>
    </location>
    <ligand>
        <name>Cu cation</name>
        <dbReference type="ChEBI" id="CHEBI:23378"/>
        <label>A</label>
    </ligand>
</feature>
<evidence type="ECO:0000256" key="4">
    <source>
        <dbReference type="ARBA" id="ARBA00023002"/>
    </source>
</evidence>
<protein>
    <recommendedName>
        <fullName evidence="10 11">Tyrosinase copper-binding domain-containing protein</fullName>
    </recommendedName>
</protein>
<dbReference type="Proteomes" id="UP001327560">
    <property type="component" value="Chromosome 9"/>
</dbReference>
<evidence type="ECO:0000256" key="3">
    <source>
        <dbReference type="ARBA" id="ARBA00022784"/>
    </source>
</evidence>
<evidence type="ECO:0000256" key="6">
    <source>
        <dbReference type="ARBA" id="ARBA00023157"/>
    </source>
</evidence>
<organism evidence="12 13">
    <name type="scientific">Canna indica</name>
    <name type="common">Indian-shot</name>
    <dbReference type="NCBI Taxonomy" id="4628"/>
    <lineage>
        <taxon>Eukaryota</taxon>
        <taxon>Viridiplantae</taxon>
        <taxon>Streptophyta</taxon>
        <taxon>Embryophyta</taxon>
        <taxon>Tracheophyta</taxon>
        <taxon>Spermatophyta</taxon>
        <taxon>Magnoliopsida</taxon>
        <taxon>Liliopsida</taxon>
        <taxon>Zingiberales</taxon>
        <taxon>Cannaceae</taxon>
        <taxon>Canna</taxon>
    </lineage>
</organism>
<evidence type="ECO:0000259" key="11">
    <source>
        <dbReference type="PROSITE" id="PS00498"/>
    </source>
</evidence>
<feature type="binding site" evidence="7">
    <location>
        <position position="333"/>
    </location>
    <ligand>
        <name>Cu cation</name>
        <dbReference type="ChEBI" id="CHEBI:23378"/>
        <label>B</label>
    </ligand>
</feature>
<dbReference type="SUPFAM" id="SSF48056">
    <property type="entry name" value="Di-copper centre-containing domain"/>
    <property type="match status" value="1"/>
</dbReference>
<comment type="similarity">
    <text evidence="1">Belongs to the tyrosinase family.</text>
</comment>
<dbReference type="GO" id="GO:0046872">
    <property type="term" value="F:metal ion binding"/>
    <property type="evidence" value="ECO:0007669"/>
    <property type="project" value="UniProtKB-KW"/>
</dbReference>
<dbReference type="Pfam" id="PF12142">
    <property type="entry name" value="PPO1_DWL"/>
    <property type="match status" value="1"/>
</dbReference>
<name>A0AAQ3L592_9LILI</name>
<dbReference type="PRINTS" id="PR00092">
    <property type="entry name" value="TYROSINASE"/>
</dbReference>
<dbReference type="InterPro" id="IPR022740">
    <property type="entry name" value="Polyphenol_oxidase_C"/>
</dbReference>
<feature type="cross-link" description="2'-(S-cysteinyl)-histidine (Cys-His)" evidence="9">
    <location>
        <begin position="185"/>
        <end position="202"/>
    </location>
</feature>
<dbReference type="InterPro" id="IPR050316">
    <property type="entry name" value="Tyrosinase/Hemocyanin"/>
</dbReference>
<dbReference type="GO" id="GO:0004097">
    <property type="term" value="F:catechol oxidase activity"/>
    <property type="evidence" value="ECO:0007669"/>
    <property type="project" value="InterPro"/>
</dbReference>
<dbReference type="Gene3D" id="1.10.1280.10">
    <property type="entry name" value="Di-copper center containing domain from catechol oxidase"/>
    <property type="match status" value="1"/>
</dbReference>
<dbReference type="AlphaFoldDB" id="A0AAQ3L592"/>
<feature type="binding site" evidence="7">
    <location>
        <position position="211"/>
    </location>
    <ligand>
        <name>Cu cation</name>
        <dbReference type="ChEBI" id="CHEBI:23378"/>
        <label>A</label>
    </ligand>
</feature>
<evidence type="ECO:0000256" key="1">
    <source>
        <dbReference type="ARBA" id="ARBA00009928"/>
    </source>
</evidence>
<dbReference type="InterPro" id="IPR002227">
    <property type="entry name" value="Tyrosinase_Cu-bd"/>
</dbReference>
<dbReference type="InterPro" id="IPR016213">
    <property type="entry name" value="Polyphenol_oxidase"/>
</dbReference>
<feature type="binding site" evidence="7">
    <location>
        <position position="337"/>
    </location>
    <ligand>
        <name>Cu cation</name>
        <dbReference type="ChEBI" id="CHEBI:23378"/>
        <label>B</label>
    </ligand>
</feature>
<dbReference type="InterPro" id="IPR008922">
    <property type="entry name" value="Di-copper_centre_dom_sf"/>
</dbReference>
<dbReference type="Pfam" id="PF00264">
    <property type="entry name" value="Tyrosinase"/>
    <property type="match status" value="1"/>
</dbReference>
<dbReference type="InterPro" id="IPR022739">
    <property type="entry name" value="Polyphenol_oxidase_cen"/>
</dbReference>
<feature type="binding site" evidence="7">
    <location>
        <position position="366"/>
    </location>
    <ligand>
        <name>Cu cation</name>
        <dbReference type="ChEBI" id="CHEBI:23378"/>
        <label>B</label>
    </ligand>
</feature>
<evidence type="ECO:0000256" key="5">
    <source>
        <dbReference type="ARBA" id="ARBA00023008"/>
    </source>
</evidence>
<keyword evidence="13" id="KW-1185">Reference proteome</keyword>
<reference evidence="12 13" key="1">
    <citation type="submission" date="2023-10" db="EMBL/GenBank/DDBJ databases">
        <title>Chromosome-scale genome assembly provides insights into flower coloration mechanisms of Canna indica.</title>
        <authorList>
            <person name="Li C."/>
        </authorList>
    </citation>
    <scope>NUCLEOTIDE SEQUENCE [LARGE SCALE GENOMIC DNA]</scope>
    <source>
        <tissue evidence="12">Flower</tissue>
    </source>
</reference>
<feature type="domain" description="Tyrosinase copper-binding" evidence="10">
    <location>
        <begin position="202"/>
        <end position="219"/>
    </location>
</feature>
<dbReference type="EMBL" id="CP136898">
    <property type="protein sequence ID" value="WOL18818.1"/>
    <property type="molecule type" value="Genomic_DNA"/>
</dbReference>
<dbReference type="GO" id="GO:0046148">
    <property type="term" value="P:pigment biosynthetic process"/>
    <property type="evidence" value="ECO:0007669"/>
    <property type="project" value="InterPro"/>
</dbReference>
<evidence type="ECO:0000256" key="7">
    <source>
        <dbReference type="PIRSR" id="PIRSR000290-1"/>
    </source>
</evidence>
<dbReference type="Pfam" id="PF12143">
    <property type="entry name" value="PPO1_KFDV"/>
    <property type="match status" value="1"/>
</dbReference>
<feature type="disulfide bond" evidence="8">
    <location>
        <begin position="102"/>
        <end position="120"/>
    </location>
</feature>
<comment type="cofactor">
    <cofactor evidence="7">
        <name>Cu(2+)</name>
        <dbReference type="ChEBI" id="CHEBI:29036"/>
    </cofactor>
    <text evidence="7">Binds 2 copper ions per subunit.</text>
</comment>
<keyword evidence="3" id="KW-0883">Thioether bond</keyword>